<dbReference type="EMBL" id="CP012502">
    <property type="protein sequence ID" value="AOM82948.1"/>
    <property type="molecule type" value="Genomic_DNA"/>
</dbReference>
<dbReference type="KEGG" id="bbev:BBEV_1587"/>
<feature type="transmembrane region" description="Helical" evidence="6">
    <location>
        <begin position="213"/>
        <end position="235"/>
    </location>
</feature>
<evidence type="ECO:0000256" key="6">
    <source>
        <dbReference type="SAM" id="Phobius"/>
    </source>
</evidence>
<feature type="transmembrane region" description="Helical" evidence="6">
    <location>
        <begin position="99"/>
        <end position="123"/>
    </location>
</feature>
<dbReference type="PATRIC" id="fig|632773.3.peg.1670"/>
<dbReference type="NCBIfam" id="NF037997">
    <property type="entry name" value="Na_Pi_symport"/>
    <property type="match status" value="1"/>
</dbReference>
<dbReference type="Pfam" id="PF02690">
    <property type="entry name" value="Na_Pi_cotrans"/>
    <property type="match status" value="2"/>
</dbReference>
<name>A0A1D7QVG3_9BACI</name>
<dbReference type="PANTHER" id="PTHR10010:SF46">
    <property type="entry name" value="SODIUM-DEPENDENT PHOSPHATE TRANSPORT PROTEIN 2B"/>
    <property type="match status" value="1"/>
</dbReference>
<dbReference type="GO" id="GO:0005436">
    <property type="term" value="F:sodium:phosphate symporter activity"/>
    <property type="evidence" value="ECO:0007669"/>
    <property type="project" value="InterPro"/>
</dbReference>
<feature type="transmembrane region" description="Helical" evidence="6">
    <location>
        <begin position="64"/>
        <end position="87"/>
    </location>
</feature>
<feature type="transmembrane region" description="Helical" evidence="6">
    <location>
        <begin position="135"/>
        <end position="160"/>
    </location>
</feature>
<evidence type="ECO:0000313" key="7">
    <source>
        <dbReference type="EMBL" id="AOM82948.1"/>
    </source>
</evidence>
<feature type="transmembrane region" description="Helical" evidence="6">
    <location>
        <begin position="172"/>
        <end position="193"/>
    </location>
</feature>
<feature type="transmembrane region" description="Helical" evidence="6">
    <location>
        <begin position="247"/>
        <end position="275"/>
    </location>
</feature>
<dbReference type="GO" id="GO:0044341">
    <property type="term" value="P:sodium-dependent phosphate transport"/>
    <property type="evidence" value="ECO:0007669"/>
    <property type="project" value="InterPro"/>
</dbReference>
<keyword evidence="3 6" id="KW-0812">Transmembrane</keyword>
<proteinExistence type="predicted"/>
<keyword evidence="2" id="KW-1003">Cell membrane</keyword>
<dbReference type="Proteomes" id="UP000094463">
    <property type="component" value="Chromosome"/>
</dbReference>
<keyword evidence="5 6" id="KW-0472">Membrane</keyword>
<dbReference type="AlphaFoldDB" id="A0A1D7QVG3"/>
<evidence type="ECO:0000256" key="4">
    <source>
        <dbReference type="ARBA" id="ARBA00022989"/>
    </source>
</evidence>
<gene>
    <name evidence="7" type="ORF">BBEV_1587</name>
</gene>
<reference evidence="7 8" key="1">
    <citation type="submission" date="2015-08" db="EMBL/GenBank/DDBJ databases">
        <title>The complete genome sequence of Bacillus beveridgei MLTeJB.</title>
        <authorList>
            <person name="Hanson T.E."/>
            <person name="Mesa C."/>
            <person name="Basesman S.M."/>
            <person name="Oremland R.S."/>
        </authorList>
    </citation>
    <scope>NUCLEOTIDE SEQUENCE [LARGE SCALE GENOMIC DNA]</scope>
    <source>
        <strain evidence="7 8">MLTeJB</strain>
    </source>
</reference>
<dbReference type="GO" id="GO:0005886">
    <property type="term" value="C:plasma membrane"/>
    <property type="evidence" value="ECO:0007669"/>
    <property type="project" value="UniProtKB-SubCell"/>
</dbReference>
<evidence type="ECO:0000256" key="2">
    <source>
        <dbReference type="ARBA" id="ARBA00022475"/>
    </source>
</evidence>
<accession>A0A1D7QVG3</accession>
<dbReference type="OrthoDB" id="9763003at2"/>
<dbReference type="InterPro" id="IPR003841">
    <property type="entry name" value="Na/Pi_transpt"/>
</dbReference>
<evidence type="ECO:0000256" key="3">
    <source>
        <dbReference type="ARBA" id="ARBA00022692"/>
    </source>
</evidence>
<feature type="transmembrane region" description="Helical" evidence="6">
    <location>
        <begin position="281"/>
        <end position="306"/>
    </location>
</feature>
<evidence type="ECO:0000313" key="8">
    <source>
        <dbReference type="Proteomes" id="UP000094463"/>
    </source>
</evidence>
<keyword evidence="8" id="KW-1185">Reference proteome</keyword>
<feature type="transmembrane region" description="Helical" evidence="6">
    <location>
        <begin position="6"/>
        <end position="25"/>
    </location>
</feature>
<dbReference type="RefSeq" id="WP_069364980.1">
    <property type="nucleotide sequence ID" value="NZ_CP012502.1"/>
</dbReference>
<protein>
    <submittedName>
        <fullName evidence="7">Sodium-dependent phosphate transporter</fullName>
    </submittedName>
</protein>
<evidence type="ECO:0000256" key="1">
    <source>
        <dbReference type="ARBA" id="ARBA00004651"/>
    </source>
</evidence>
<keyword evidence="4 6" id="KW-1133">Transmembrane helix</keyword>
<evidence type="ECO:0000256" key="5">
    <source>
        <dbReference type="ARBA" id="ARBA00023136"/>
    </source>
</evidence>
<dbReference type="PANTHER" id="PTHR10010">
    <property type="entry name" value="SOLUTE CARRIER FAMILY 34 SODIUM PHOSPHATE , MEMBER 2-RELATED"/>
    <property type="match status" value="1"/>
</dbReference>
<dbReference type="STRING" id="632773.BBEV_1587"/>
<organism evidence="7 8">
    <name type="scientific">Salisediminibacterium beveridgei</name>
    <dbReference type="NCBI Taxonomy" id="632773"/>
    <lineage>
        <taxon>Bacteria</taxon>
        <taxon>Bacillati</taxon>
        <taxon>Bacillota</taxon>
        <taxon>Bacilli</taxon>
        <taxon>Bacillales</taxon>
        <taxon>Bacillaceae</taxon>
        <taxon>Salisediminibacterium</taxon>
    </lineage>
</organism>
<sequence>METAFLIIGGLGIFLFGIQLMTEGLKTMAGERLKELLSKFTGGVMRSIGSGALMTALLQSSSAMTFMTIGFVSAGLLTFTQSAGVIIGANLGSTSTGWIVSAIGFQINMTILSMPLIGAGVFLKLLTKDKLIGPSYAFIGFGLLFLGIDTLQAGMSGYAVGFDLSNFTGEGLLWTLILIMAGMIMTVLMQSSSAAVVTTITALHTGTIDFHEAALLVIGQNVGTTIKALIAAIGVSIPAKQTVTAHILFNLLTGLVAVMFLQLLIELVFLLSSWLRISDPAIQLALFHTVFNVTGVILILLIYPWFLKLVKFIIKDDASEISYSSYLDRSVTAVGPVATESAYRALHNMMKQTAEITADVILSGQLTQFNKKELQRIERGIANVEQFLSDLSGSEKPSSEAEYRRRVGMVHIIDHIQRLIKNLYVSNRHQNELQDPLLHELTTNVAENAKAISLVTAFEHESIVTDTEANAHYLAEKRKELRQVMFEKAAVEEERVEKGIDLIQGIQWIDRIQYHMWRAVHHLSVNK</sequence>
<comment type="subcellular location">
    <subcellularLocation>
        <location evidence="1">Cell membrane</location>
        <topology evidence="1">Multi-pass membrane protein</topology>
    </subcellularLocation>
</comment>